<dbReference type="PRINTS" id="PR00039">
    <property type="entry name" value="HTHLYSR"/>
</dbReference>
<dbReference type="Pfam" id="PF00126">
    <property type="entry name" value="HTH_1"/>
    <property type="match status" value="1"/>
</dbReference>
<sequence>MPRQESDRLYAPPDRESDAVSNRLNRRPEIKLRQLRYFLAGAEYLHFSKAAEAQFVTQSTLSHQIAELELQIGQLLFNRSAKTVRLTQAGEIFRGYATRIVGEVDAGCSALLNLEQLVGGSLRIGATQSFVHRHLGSILGRFMAEHPAVRLHVEELTAPQIEQQLISGQLDLGIAFSPATICDIAAEALENEEMVLVTGVEHRLANLSFVRMADLAFEPLAFLSSDHTSRRHVDDCFRRAGVAPRIVCETNNLALILDLVRSSDIAAVAPSCMVVEKLGLQSIRLTEPTPMRTIGLLRSREHHESAAARLLAAAIRSQFNSISSSKTAEVSSPSLSVC</sequence>
<dbReference type="SUPFAM" id="SSF46785">
    <property type="entry name" value="Winged helix' DNA-binding domain"/>
    <property type="match status" value="1"/>
</dbReference>
<evidence type="ECO:0000313" key="8">
    <source>
        <dbReference type="Proteomes" id="UP000279372"/>
    </source>
</evidence>
<feature type="region of interest" description="Disordered" evidence="5">
    <location>
        <begin position="1"/>
        <end position="22"/>
    </location>
</feature>
<evidence type="ECO:0000256" key="2">
    <source>
        <dbReference type="ARBA" id="ARBA00023015"/>
    </source>
</evidence>
<keyword evidence="4" id="KW-0804">Transcription</keyword>
<dbReference type="Pfam" id="PF03466">
    <property type="entry name" value="LysR_substrate"/>
    <property type="match status" value="1"/>
</dbReference>
<evidence type="ECO:0000256" key="3">
    <source>
        <dbReference type="ARBA" id="ARBA00023125"/>
    </source>
</evidence>
<evidence type="ECO:0000256" key="5">
    <source>
        <dbReference type="SAM" id="MobiDB-lite"/>
    </source>
</evidence>
<dbReference type="RefSeq" id="WP_122223572.1">
    <property type="nucleotide sequence ID" value="NZ_RBQB01000290.1"/>
</dbReference>
<dbReference type="GO" id="GO:0005829">
    <property type="term" value="C:cytosol"/>
    <property type="evidence" value="ECO:0007669"/>
    <property type="project" value="TreeGrafter"/>
</dbReference>
<feature type="compositionally biased region" description="Basic and acidic residues" evidence="5">
    <location>
        <begin position="1"/>
        <end position="18"/>
    </location>
</feature>
<dbReference type="Proteomes" id="UP000279372">
    <property type="component" value="Unassembled WGS sequence"/>
</dbReference>
<dbReference type="Gene3D" id="3.40.190.290">
    <property type="match status" value="1"/>
</dbReference>
<dbReference type="PROSITE" id="PS50931">
    <property type="entry name" value="HTH_LYSR"/>
    <property type="match status" value="1"/>
</dbReference>
<proteinExistence type="inferred from homology"/>
<dbReference type="InterPro" id="IPR050950">
    <property type="entry name" value="HTH-type_LysR_regulators"/>
</dbReference>
<evidence type="ECO:0000313" key="7">
    <source>
        <dbReference type="EMBL" id="RMO82913.1"/>
    </source>
</evidence>
<dbReference type="PANTHER" id="PTHR30419">
    <property type="entry name" value="HTH-TYPE TRANSCRIPTIONAL REGULATOR YBHD"/>
    <property type="match status" value="1"/>
</dbReference>
<keyword evidence="2" id="KW-0805">Transcription regulation</keyword>
<dbReference type="GO" id="GO:0003700">
    <property type="term" value="F:DNA-binding transcription factor activity"/>
    <property type="evidence" value="ECO:0007669"/>
    <property type="project" value="InterPro"/>
</dbReference>
<dbReference type="InterPro" id="IPR005119">
    <property type="entry name" value="LysR_subst-bd"/>
</dbReference>
<evidence type="ECO:0000256" key="4">
    <source>
        <dbReference type="ARBA" id="ARBA00023163"/>
    </source>
</evidence>
<dbReference type="SUPFAM" id="SSF53850">
    <property type="entry name" value="Periplasmic binding protein-like II"/>
    <property type="match status" value="1"/>
</dbReference>
<comment type="caution">
    <text evidence="7">The sequence shown here is derived from an EMBL/GenBank/DDBJ whole genome shotgun (WGS) entry which is preliminary data.</text>
</comment>
<name>A0A3M3YN28_9PSED</name>
<dbReference type="InterPro" id="IPR036390">
    <property type="entry name" value="WH_DNA-bd_sf"/>
</dbReference>
<feature type="domain" description="HTH lysR-type" evidence="6">
    <location>
        <begin position="30"/>
        <end position="87"/>
    </location>
</feature>
<gene>
    <name evidence="7" type="ORF">ALQ33_01564</name>
</gene>
<accession>A0A3M3YN28</accession>
<evidence type="ECO:0000259" key="6">
    <source>
        <dbReference type="PROSITE" id="PS50931"/>
    </source>
</evidence>
<dbReference type="GO" id="GO:0003677">
    <property type="term" value="F:DNA binding"/>
    <property type="evidence" value="ECO:0007669"/>
    <property type="project" value="UniProtKB-KW"/>
</dbReference>
<protein>
    <submittedName>
        <fullName evidence="7">Transcriptional regulator, LysR-family</fullName>
    </submittedName>
</protein>
<reference evidence="7 8" key="1">
    <citation type="submission" date="2018-08" db="EMBL/GenBank/DDBJ databases">
        <title>Recombination of ecologically and evolutionarily significant loci maintains genetic cohesion in the Pseudomonas syringae species complex.</title>
        <authorList>
            <person name="Dillon M."/>
            <person name="Thakur S."/>
            <person name="Almeida R.N.D."/>
            <person name="Weir B.S."/>
            <person name="Guttman D.S."/>
        </authorList>
    </citation>
    <scope>NUCLEOTIDE SEQUENCE [LARGE SCALE GENOMIC DNA]</scope>
    <source>
        <strain evidence="7 8">ICMP 8902</strain>
    </source>
</reference>
<dbReference type="EMBL" id="RBQB01000290">
    <property type="protein sequence ID" value="RMO82913.1"/>
    <property type="molecule type" value="Genomic_DNA"/>
</dbReference>
<keyword evidence="3" id="KW-0238">DNA-binding</keyword>
<organism evidence="7 8">
    <name type="scientific">Pseudomonas syringae pv. philadelphi</name>
    <dbReference type="NCBI Taxonomy" id="251706"/>
    <lineage>
        <taxon>Bacteria</taxon>
        <taxon>Pseudomonadati</taxon>
        <taxon>Pseudomonadota</taxon>
        <taxon>Gammaproteobacteria</taxon>
        <taxon>Pseudomonadales</taxon>
        <taxon>Pseudomonadaceae</taxon>
        <taxon>Pseudomonas</taxon>
    </lineage>
</organism>
<evidence type="ECO:0000256" key="1">
    <source>
        <dbReference type="ARBA" id="ARBA00009437"/>
    </source>
</evidence>
<comment type="similarity">
    <text evidence="1">Belongs to the LysR transcriptional regulatory family.</text>
</comment>
<dbReference type="Gene3D" id="1.10.10.10">
    <property type="entry name" value="Winged helix-like DNA-binding domain superfamily/Winged helix DNA-binding domain"/>
    <property type="match status" value="1"/>
</dbReference>
<dbReference type="InterPro" id="IPR036388">
    <property type="entry name" value="WH-like_DNA-bd_sf"/>
</dbReference>
<dbReference type="FunFam" id="1.10.10.10:FF:000001">
    <property type="entry name" value="LysR family transcriptional regulator"/>
    <property type="match status" value="1"/>
</dbReference>
<dbReference type="AlphaFoldDB" id="A0A3M3YN28"/>
<dbReference type="InterPro" id="IPR000847">
    <property type="entry name" value="LysR_HTH_N"/>
</dbReference>
<dbReference type="CDD" id="cd05466">
    <property type="entry name" value="PBP2_LTTR_substrate"/>
    <property type="match status" value="1"/>
</dbReference>